<protein>
    <submittedName>
        <fullName evidence="4">Gfo/Idh/MocA family protein</fullName>
    </submittedName>
</protein>
<dbReference type="RefSeq" id="WP_276305784.1">
    <property type="nucleotide sequence ID" value="NZ_CP119993.1"/>
</dbReference>
<evidence type="ECO:0000313" key="5">
    <source>
        <dbReference type="Proteomes" id="UP001596547"/>
    </source>
</evidence>
<evidence type="ECO:0000259" key="3">
    <source>
        <dbReference type="Pfam" id="PF22725"/>
    </source>
</evidence>
<organism evidence="4 5">
    <name type="scientific">Halomarina halobia</name>
    <dbReference type="NCBI Taxonomy" id="3033386"/>
    <lineage>
        <taxon>Archaea</taxon>
        <taxon>Methanobacteriati</taxon>
        <taxon>Methanobacteriota</taxon>
        <taxon>Stenosarchaea group</taxon>
        <taxon>Halobacteria</taxon>
        <taxon>Halobacteriales</taxon>
        <taxon>Natronomonadaceae</taxon>
        <taxon>Halomarina</taxon>
    </lineage>
</organism>
<reference evidence="4 5" key="1">
    <citation type="journal article" date="2019" name="Int. J. Syst. Evol. Microbiol.">
        <title>The Global Catalogue of Microorganisms (GCM) 10K type strain sequencing project: providing services to taxonomists for standard genome sequencing and annotation.</title>
        <authorList>
            <consortium name="The Broad Institute Genomics Platform"/>
            <consortium name="The Broad Institute Genome Sequencing Center for Infectious Disease"/>
            <person name="Wu L."/>
            <person name="Ma J."/>
        </authorList>
    </citation>
    <scope>NUCLEOTIDE SEQUENCE [LARGE SCALE GENOMIC DNA]</scope>
    <source>
        <strain evidence="4 5">PSR21</strain>
    </source>
</reference>
<dbReference type="EMBL" id="JBHTBF010000003">
    <property type="protein sequence ID" value="MFC7318425.1"/>
    <property type="molecule type" value="Genomic_DNA"/>
</dbReference>
<dbReference type="InterPro" id="IPR055170">
    <property type="entry name" value="GFO_IDH_MocA-like_dom"/>
</dbReference>
<keyword evidence="1" id="KW-0560">Oxidoreductase</keyword>
<dbReference type="PANTHER" id="PTHR43818">
    <property type="entry name" value="BCDNA.GH03377"/>
    <property type="match status" value="1"/>
</dbReference>
<dbReference type="SUPFAM" id="SSF55347">
    <property type="entry name" value="Glyceraldehyde-3-phosphate dehydrogenase-like, C-terminal domain"/>
    <property type="match status" value="1"/>
</dbReference>
<dbReference type="InterPro" id="IPR050463">
    <property type="entry name" value="Gfo/Idh/MocA_oxidrdct_glycsds"/>
</dbReference>
<evidence type="ECO:0000313" key="4">
    <source>
        <dbReference type="EMBL" id="MFC7318425.1"/>
    </source>
</evidence>
<gene>
    <name evidence="4" type="ORF">ACFQPE_16725</name>
</gene>
<dbReference type="Gene3D" id="3.30.360.10">
    <property type="entry name" value="Dihydrodipicolinate Reductase, domain 2"/>
    <property type="match status" value="1"/>
</dbReference>
<dbReference type="Pfam" id="PF22725">
    <property type="entry name" value="GFO_IDH_MocA_C3"/>
    <property type="match status" value="1"/>
</dbReference>
<name>A0ABD6ADZ8_9EURY</name>
<evidence type="ECO:0000256" key="1">
    <source>
        <dbReference type="ARBA" id="ARBA00023002"/>
    </source>
</evidence>
<keyword evidence="5" id="KW-1185">Reference proteome</keyword>
<comment type="caution">
    <text evidence="4">The sequence shown here is derived from an EMBL/GenBank/DDBJ whole genome shotgun (WGS) entry which is preliminary data.</text>
</comment>
<dbReference type="GeneID" id="79317395"/>
<accession>A0ABD6ADZ8</accession>
<sequence>MTLRTGVVGAGIVAGNNHFPALARNPRTTLAAICDTDSERAAEAAAEYGARAYADAESMLDEVPLDWVHVATPVQTHFDLARLAVERGVPVTVQKPATATRAELEELVDLAGARDVPVSVVHNWLYYPVMREVRRRVAVGEIGPVRAVRTTVTGEGRPDETYRGSWVLDLPGGSLEEGMAHPLYLTLALGGLPRDESAVDVLTRSTDEYDHGVEYDGVQLQYVGRNDELCSITFLAGSSRGTSVRVFGADGSIAVDFPSMTIDARNAEAGPYHFWNERFRRNVECARDAVEAGARNLRKYARERVEDDLGVHLAESPDGHYYLFDRTARALEAGEAPPRGIEESRWALALVERVREAATERER</sequence>
<dbReference type="PANTHER" id="PTHR43818:SF11">
    <property type="entry name" value="BCDNA.GH03377"/>
    <property type="match status" value="1"/>
</dbReference>
<proteinExistence type="predicted"/>
<dbReference type="SUPFAM" id="SSF51735">
    <property type="entry name" value="NAD(P)-binding Rossmann-fold domains"/>
    <property type="match status" value="1"/>
</dbReference>
<dbReference type="GO" id="GO:0016491">
    <property type="term" value="F:oxidoreductase activity"/>
    <property type="evidence" value="ECO:0007669"/>
    <property type="project" value="UniProtKB-KW"/>
</dbReference>
<dbReference type="InterPro" id="IPR000683">
    <property type="entry name" value="Gfo/Idh/MocA-like_OxRdtase_N"/>
</dbReference>
<dbReference type="Proteomes" id="UP001596547">
    <property type="component" value="Unassembled WGS sequence"/>
</dbReference>
<evidence type="ECO:0000259" key="2">
    <source>
        <dbReference type="Pfam" id="PF01408"/>
    </source>
</evidence>
<dbReference type="AlphaFoldDB" id="A0ABD6ADZ8"/>
<dbReference type="Pfam" id="PF01408">
    <property type="entry name" value="GFO_IDH_MocA"/>
    <property type="match status" value="1"/>
</dbReference>
<feature type="domain" description="Gfo/Idh/MocA-like oxidoreductase N-terminal" evidence="2">
    <location>
        <begin position="3"/>
        <end position="121"/>
    </location>
</feature>
<dbReference type="Gene3D" id="3.40.50.720">
    <property type="entry name" value="NAD(P)-binding Rossmann-like Domain"/>
    <property type="match status" value="1"/>
</dbReference>
<dbReference type="InterPro" id="IPR036291">
    <property type="entry name" value="NAD(P)-bd_dom_sf"/>
</dbReference>
<feature type="domain" description="GFO/IDH/MocA-like oxidoreductase" evidence="3">
    <location>
        <begin position="130"/>
        <end position="253"/>
    </location>
</feature>